<organism evidence="1 2">
    <name type="scientific">Sphaeroforma arctica JP610</name>
    <dbReference type="NCBI Taxonomy" id="667725"/>
    <lineage>
        <taxon>Eukaryota</taxon>
        <taxon>Ichthyosporea</taxon>
        <taxon>Ichthyophonida</taxon>
        <taxon>Sphaeroforma</taxon>
    </lineage>
</organism>
<dbReference type="EMBL" id="KQ253719">
    <property type="protein sequence ID" value="KNC69693.1"/>
    <property type="molecule type" value="Genomic_DNA"/>
</dbReference>
<gene>
    <name evidence="1" type="ORF">SARC_17792</name>
</gene>
<sequence>MSREEFRHFNESTLSAMTVEHIRGKHDNFGWYNRHAKHPWFGQDKKTNALGLNSGIILM</sequence>
<dbReference type="RefSeq" id="XP_014143595.1">
    <property type="nucleotide sequence ID" value="XM_014288120.1"/>
</dbReference>
<keyword evidence="2" id="KW-1185">Reference proteome</keyword>
<name>A0A0L0F0M5_9EUKA</name>
<proteinExistence type="predicted"/>
<dbReference type="AlphaFoldDB" id="A0A0L0F0M5"/>
<dbReference type="Proteomes" id="UP000054560">
    <property type="component" value="Unassembled WGS sequence"/>
</dbReference>
<evidence type="ECO:0000313" key="2">
    <source>
        <dbReference type="Proteomes" id="UP000054560"/>
    </source>
</evidence>
<dbReference type="OrthoDB" id="6238971at2759"/>
<dbReference type="GeneID" id="25918296"/>
<accession>A0A0L0F0M5</accession>
<evidence type="ECO:0000313" key="1">
    <source>
        <dbReference type="EMBL" id="KNC69693.1"/>
    </source>
</evidence>
<protein>
    <submittedName>
        <fullName evidence="1">Uncharacterized protein</fullName>
    </submittedName>
</protein>
<feature type="non-terminal residue" evidence="1">
    <location>
        <position position="59"/>
    </location>
</feature>
<reference evidence="1 2" key="1">
    <citation type="submission" date="2011-02" db="EMBL/GenBank/DDBJ databases">
        <title>The Genome Sequence of Sphaeroforma arctica JP610.</title>
        <authorList>
            <consortium name="The Broad Institute Genome Sequencing Platform"/>
            <person name="Russ C."/>
            <person name="Cuomo C."/>
            <person name="Young S.K."/>
            <person name="Zeng Q."/>
            <person name="Gargeya S."/>
            <person name="Alvarado L."/>
            <person name="Berlin A."/>
            <person name="Chapman S.B."/>
            <person name="Chen Z."/>
            <person name="Freedman E."/>
            <person name="Gellesch M."/>
            <person name="Goldberg J."/>
            <person name="Griggs A."/>
            <person name="Gujja S."/>
            <person name="Heilman E."/>
            <person name="Heiman D."/>
            <person name="Howarth C."/>
            <person name="Mehta T."/>
            <person name="Neiman D."/>
            <person name="Pearson M."/>
            <person name="Roberts A."/>
            <person name="Saif S."/>
            <person name="Shea T."/>
            <person name="Shenoy N."/>
            <person name="Sisk P."/>
            <person name="Stolte C."/>
            <person name="Sykes S."/>
            <person name="White J."/>
            <person name="Yandava C."/>
            <person name="Burger G."/>
            <person name="Gray M.W."/>
            <person name="Holland P.W.H."/>
            <person name="King N."/>
            <person name="Lang F.B.F."/>
            <person name="Roger A.J."/>
            <person name="Ruiz-Trillo I."/>
            <person name="Haas B."/>
            <person name="Nusbaum C."/>
            <person name="Birren B."/>
        </authorList>
    </citation>
    <scope>NUCLEOTIDE SEQUENCE [LARGE SCALE GENOMIC DNA]</scope>
    <source>
        <strain evidence="1 2">JP610</strain>
    </source>
</reference>